<keyword evidence="3" id="KW-0804">Transcription</keyword>
<dbReference type="PROSITE" id="PS50956">
    <property type="entry name" value="HTH_ASNC_2"/>
    <property type="match status" value="1"/>
</dbReference>
<reference evidence="5 6" key="1">
    <citation type="submission" date="2019-07" db="EMBL/GenBank/DDBJ databases">
        <title>Whole genome shotgun sequence of Deinococcus cellulosilyticus NBRC 106333.</title>
        <authorList>
            <person name="Hosoyama A."/>
            <person name="Uohara A."/>
            <person name="Ohji S."/>
            <person name="Ichikawa N."/>
        </authorList>
    </citation>
    <scope>NUCLEOTIDE SEQUENCE [LARGE SCALE GENOMIC DNA]</scope>
    <source>
        <strain evidence="5 6">NBRC 106333</strain>
    </source>
</reference>
<dbReference type="AlphaFoldDB" id="A0A511MZ55"/>
<organism evidence="5 6">
    <name type="scientific">Deinococcus cellulosilyticus (strain DSM 18568 / NBRC 106333 / KACC 11606 / 5516J-15)</name>
    <dbReference type="NCBI Taxonomy" id="1223518"/>
    <lineage>
        <taxon>Bacteria</taxon>
        <taxon>Thermotogati</taxon>
        <taxon>Deinococcota</taxon>
        <taxon>Deinococci</taxon>
        <taxon>Deinococcales</taxon>
        <taxon>Deinococcaceae</taxon>
        <taxon>Deinococcus</taxon>
    </lineage>
</organism>
<dbReference type="InterPro" id="IPR019888">
    <property type="entry name" value="Tscrpt_reg_AsnC-like"/>
</dbReference>
<dbReference type="InterPro" id="IPR011008">
    <property type="entry name" value="Dimeric_a/b-barrel"/>
</dbReference>
<evidence type="ECO:0000259" key="4">
    <source>
        <dbReference type="PROSITE" id="PS50956"/>
    </source>
</evidence>
<dbReference type="InterPro" id="IPR019887">
    <property type="entry name" value="Tscrpt_reg_AsnC/Lrp_C"/>
</dbReference>
<dbReference type="Gene3D" id="3.30.70.920">
    <property type="match status" value="1"/>
</dbReference>
<dbReference type="GO" id="GO:0043200">
    <property type="term" value="P:response to amino acid"/>
    <property type="evidence" value="ECO:0007669"/>
    <property type="project" value="TreeGrafter"/>
</dbReference>
<dbReference type="RefSeq" id="WP_186815829.1">
    <property type="nucleotide sequence ID" value="NZ_BJXB01000003.1"/>
</dbReference>
<name>A0A511MZ55_DEIC1</name>
<keyword evidence="6" id="KW-1185">Reference proteome</keyword>
<dbReference type="PANTHER" id="PTHR30154">
    <property type="entry name" value="LEUCINE-RESPONSIVE REGULATORY PROTEIN"/>
    <property type="match status" value="1"/>
</dbReference>
<dbReference type="GO" id="GO:0043565">
    <property type="term" value="F:sequence-specific DNA binding"/>
    <property type="evidence" value="ECO:0007669"/>
    <property type="project" value="InterPro"/>
</dbReference>
<feature type="domain" description="HTH asnC-type" evidence="4">
    <location>
        <begin position="7"/>
        <end position="68"/>
    </location>
</feature>
<dbReference type="InterPro" id="IPR036390">
    <property type="entry name" value="WH_DNA-bd_sf"/>
</dbReference>
<dbReference type="EMBL" id="BJXB01000003">
    <property type="protein sequence ID" value="GEM45427.1"/>
    <property type="molecule type" value="Genomic_DNA"/>
</dbReference>
<protein>
    <submittedName>
        <fullName evidence="5">AsnC family transcriptional regulator</fullName>
    </submittedName>
</protein>
<keyword evidence="1" id="KW-0805">Transcription regulation</keyword>
<dbReference type="CDD" id="cd00090">
    <property type="entry name" value="HTH_ARSR"/>
    <property type="match status" value="1"/>
</dbReference>
<dbReference type="SMART" id="SM00344">
    <property type="entry name" value="HTH_ASNC"/>
    <property type="match status" value="1"/>
</dbReference>
<evidence type="ECO:0000256" key="1">
    <source>
        <dbReference type="ARBA" id="ARBA00023015"/>
    </source>
</evidence>
<dbReference type="InterPro" id="IPR011991">
    <property type="entry name" value="ArsR-like_HTH"/>
</dbReference>
<evidence type="ECO:0000313" key="5">
    <source>
        <dbReference type="EMBL" id="GEM45427.1"/>
    </source>
</evidence>
<evidence type="ECO:0000313" key="6">
    <source>
        <dbReference type="Proteomes" id="UP000321306"/>
    </source>
</evidence>
<dbReference type="Proteomes" id="UP000321306">
    <property type="component" value="Unassembled WGS sequence"/>
</dbReference>
<dbReference type="PANTHER" id="PTHR30154:SF53">
    <property type="entry name" value="HTH-TYPE TRANSCRIPTIONAL REGULATOR LRPC"/>
    <property type="match status" value="1"/>
</dbReference>
<dbReference type="GO" id="GO:0005829">
    <property type="term" value="C:cytosol"/>
    <property type="evidence" value="ECO:0007669"/>
    <property type="project" value="TreeGrafter"/>
</dbReference>
<dbReference type="Pfam" id="PF01037">
    <property type="entry name" value="AsnC_trans_reg"/>
    <property type="match status" value="1"/>
</dbReference>
<gene>
    <name evidence="5" type="ORF">DC3_10620</name>
</gene>
<comment type="caution">
    <text evidence="5">The sequence shown here is derived from an EMBL/GenBank/DDBJ whole genome shotgun (WGS) entry which is preliminary data.</text>
</comment>
<dbReference type="SUPFAM" id="SSF46785">
    <property type="entry name" value="Winged helix' DNA-binding domain"/>
    <property type="match status" value="1"/>
</dbReference>
<proteinExistence type="predicted"/>
<dbReference type="Gene3D" id="1.10.10.10">
    <property type="entry name" value="Winged helix-like DNA-binding domain superfamily/Winged helix DNA-binding domain"/>
    <property type="match status" value="1"/>
</dbReference>
<dbReference type="Pfam" id="PF13412">
    <property type="entry name" value="HTH_24"/>
    <property type="match status" value="1"/>
</dbReference>
<dbReference type="PRINTS" id="PR00033">
    <property type="entry name" value="HTHASNC"/>
</dbReference>
<evidence type="ECO:0000256" key="3">
    <source>
        <dbReference type="ARBA" id="ARBA00023163"/>
    </source>
</evidence>
<accession>A0A511MZ55</accession>
<dbReference type="InterPro" id="IPR019885">
    <property type="entry name" value="Tscrpt_reg_HTH_AsnC-type_CS"/>
</dbReference>
<dbReference type="InterPro" id="IPR036388">
    <property type="entry name" value="WH-like_DNA-bd_sf"/>
</dbReference>
<keyword evidence="2" id="KW-0238">DNA-binding</keyword>
<dbReference type="InterPro" id="IPR000485">
    <property type="entry name" value="AsnC-type_HTH_dom"/>
</dbReference>
<dbReference type="PROSITE" id="PS00519">
    <property type="entry name" value="HTH_ASNC_1"/>
    <property type="match status" value="1"/>
</dbReference>
<dbReference type="SUPFAM" id="SSF54909">
    <property type="entry name" value="Dimeric alpha+beta barrel"/>
    <property type="match status" value="1"/>
</dbReference>
<sequence>MQENNKLDTVDLKILQALTENARMTFTDLSKRIGLSLPATIERVRRLEDSGCIEGYSVKINPKFLGLNLQALIRFRSNNERWQKVTEILKDYPEVMECMVVTGSDSHMIKVAVSSAEHLEKLLSALSMYGMVNTSMILSTPIERPVLAVAPKRA</sequence>
<evidence type="ECO:0000256" key="2">
    <source>
        <dbReference type="ARBA" id="ARBA00023125"/>
    </source>
</evidence>